<reference evidence="1" key="1">
    <citation type="submission" date="2014-11" db="EMBL/GenBank/DDBJ databases">
        <authorList>
            <person name="Otto D Thomas"/>
            <person name="Naeem Raeece"/>
        </authorList>
    </citation>
    <scope>NUCLEOTIDE SEQUENCE</scope>
</reference>
<sequence length="156" mass="17210">MLLCLEKALQGCFQRLSGTKCALLIGRQGMCRDGSQGGRLGVLGVTVFSRRRLFLLCATARVDRWGCDSIRLRSISIGGWGKKEPIAFPVSSSSPTVQMMRRRTSLVLMMMMMGPILIWSSLSDALQCKDGGCLCSWSPLTKMETFLGVELSQQRP</sequence>
<dbReference type="AlphaFoldDB" id="A0A0G4FZX9"/>
<protein>
    <submittedName>
        <fullName evidence="1">Uncharacterized protein</fullName>
    </submittedName>
</protein>
<evidence type="ECO:0000313" key="1">
    <source>
        <dbReference type="EMBL" id="CEM20713.1"/>
    </source>
</evidence>
<name>A0A0G4FZX9_9ALVE</name>
<organism evidence="1">
    <name type="scientific">Chromera velia CCMP2878</name>
    <dbReference type="NCBI Taxonomy" id="1169474"/>
    <lineage>
        <taxon>Eukaryota</taxon>
        <taxon>Sar</taxon>
        <taxon>Alveolata</taxon>
        <taxon>Colpodellida</taxon>
        <taxon>Chromeraceae</taxon>
        <taxon>Chromera</taxon>
    </lineage>
</organism>
<proteinExistence type="predicted"/>
<dbReference type="VEuPathDB" id="CryptoDB:Cvel_19457"/>
<dbReference type="EMBL" id="CDMZ01000749">
    <property type="protein sequence ID" value="CEM20713.1"/>
    <property type="molecule type" value="Genomic_DNA"/>
</dbReference>
<accession>A0A0G4FZX9</accession>
<gene>
    <name evidence="1" type="ORF">Cvel_19457</name>
</gene>